<dbReference type="InterPro" id="IPR051682">
    <property type="entry name" value="Mito_Persulfide_Diox"/>
</dbReference>
<dbReference type="CDD" id="cd07724">
    <property type="entry name" value="POD-like_MBL-fold"/>
    <property type="match status" value="1"/>
</dbReference>
<dbReference type="GO" id="GO:0006749">
    <property type="term" value="P:glutathione metabolic process"/>
    <property type="evidence" value="ECO:0007669"/>
    <property type="project" value="InterPro"/>
</dbReference>
<dbReference type="GO" id="GO:0046872">
    <property type="term" value="F:metal ion binding"/>
    <property type="evidence" value="ECO:0007669"/>
    <property type="project" value="UniProtKB-KW"/>
</dbReference>
<dbReference type="Pfam" id="PF00581">
    <property type="entry name" value="Rhodanese"/>
    <property type="match status" value="1"/>
</dbReference>
<dbReference type="AlphaFoldDB" id="A0A4P8WJP0"/>
<protein>
    <submittedName>
        <fullName evidence="4">MBL fold metallo-hydrolase</fullName>
    </submittedName>
</protein>
<dbReference type="Gene3D" id="3.40.250.10">
    <property type="entry name" value="Rhodanese-like domain"/>
    <property type="match status" value="1"/>
</dbReference>
<dbReference type="OrthoDB" id="9180at2157"/>
<dbReference type="InterPro" id="IPR001763">
    <property type="entry name" value="Rhodanese-like_dom"/>
</dbReference>
<dbReference type="Gene3D" id="3.60.15.10">
    <property type="entry name" value="Ribonuclease Z/Hydroxyacylglutathione hydrolase-like"/>
    <property type="match status" value="1"/>
</dbReference>
<gene>
    <name evidence="4" type="ORF">FEJ81_15570</name>
</gene>
<feature type="region of interest" description="Disordered" evidence="2">
    <location>
        <begin position="1"/>
        <end position="20"/>
    </location>
</feature>
<dbReference type="RefSeq" id="WP_138246151.1">
    <property type="nucleotide sequence ID" value="NZ_CP040330.1"/>
</dbReference>
<reference evidence="5" key="1">
    <citation type="submission" date="2019-05" db="EMBL/GenBank/DDBJ databases">
        <title>Genome sequence and methylation pattern of the halophilic Archaeon Natrinema versiforme BOL5-4.</title>
        <authorList>
            <person name="DasSarma P."/>
            <person name="Anton B.P."/>
            <person name="DasSarma S.L."/>
            <person name="Martinez F.L."/>
            <person name="Guzman D."/>
            <person name="Roberts R.J."/>
            <person name="DasSarma S."/>
        </authorList>
    </citation>
    <scope>NUCLEOTIDE SEQUENCE [LARGE SCALE GENOMIC DNA]</scope>
    <source>
        <strain evidence="5">BOL5-4</strain>
    </source>
</reference>
<evidence type="ECO:0000256" key="2">
    <source>
        <dbReference type="SAM" id="MobiDB-lite"/>
    </source>
</evidence>
<proteinExistence type="predicted"/>
<evidence type="ECO:0000313" key="4">
    <source>
        <dbReference type="EMBL" id="QCS43699.1"/>
    </source>
</evidence>
<keyword evidence="4" id="KW-0378">Hydrolase</keyword>
<dbReference type="GO" id="GO:0070813">
    <property type="term" value="P:hydrogen sulfide metabolic process"/>
    <property type="evidence" value="ECO:0007669"/>
    <property type="project" value="TreeGrafter"/>
</dbReference>
<dbReference type="PANTHER" id="PTHR43084:SF1">
    <property type="entry name" value="PERSULFIDE DIOXYGENASE ETHE1, MITOCHONDRIAL"/>
    <property type="match status" value="1"/>
</dbReference>
<feature type="compositionally biased region" description="Low complexity" evidence="2">
    <location>
        <begin position="7"/>
        <end position="20"/>
    </location>
</feature>
<dbReference type="PANTHER" id="PTHR43084">
    <property type="entry name" value="PERSULFIDE DIOXYGENASE ETHE1"/>
    <property type="match status" value="1"/>
</dbReference>
<evidence type="ECO:0000313" key="5">
    <source>
        <dbReference type="Proteomes" id="UP000302218"/>
    </source>
</evidence>
<dbReference type="GO" id="GO:0050313">
    <property type="term" value="F:sulfur dioxygenase activity"/>
    <property type="evidence" value="ECO:0007669"/>
    <property type="project" value="InterPro"/>
</dbReference>
<evidence type="ECO:0000259" key="3">
    <source>
        <dbReference type="PROSITE" id="PS50206"/>
    </source>
</evidence>
<dbReference type="Proteomes" id="UP000302218">
    <property type="component" value="Chromosome"/>
</dbReference>
<feature type="domain" description="Rhodanese" evidence="3">
    <location>
        <begin position="28"/>
        <end position="126"/>
    </location>
</feature>
<dbReference type="Pfam" id="PF00753">
    <property type="entry name" value="Lactamase_B"/>
    <property type="match status" value="1"/>
</dbReference>
<evidence type="ECO:0000256" key="1">
    <source>
        <dbReference type="ARBA" id="ARBA00022723"/>
    </source>
</evidence>
<accession>A0A4P8WJP0</accession>
<dbReference type="InterPro" id="IPR001279">
    <property type="entry name" value="Metallo-B-lactamas"/>
</dbReference>
<dbReference type="SUPFAM" id="SSF56281">
    <property type="entry name" value="Metallo-hydrolase/oxidoreductase"/>
    <property type="match status" value="1"/>
</dbReference>
<dbReference type="InterPro" id="IPR036866">
    <property type="entry name" value="RibonucZ/Hydroxyglut_hydro"/>
</dbReference>
<organism evidence="4 5">
    <name type="scientific">Natrinema versiforme</name>
    <dbReference type="NCBI Taxonomy" id="88724"/>
    <lineage>
        <taxon>Archaea</taxon>
        <taxon>Methanobacteriati</taxon>
        <taxon>Methanobacteriota</taxon>
        <taxon>Stenosarchaea group</taxon>
        <taxon>Halobacteria</taxon>
        <taxon>Halobacteriales</taxon>
        <taxon>Natrialbaceae</taxon>
        <taxon>Natrinema</taxon>
    </lineage>
</organism>
<dbReference type="InterPro" id="IPR036873">
    <property type="entry name" value="Rhodanese-like_dom_sf"/>
</dbReference>
<dbReference type="SMART" id="SM00450">
    <property type="entry name" value="RHOD"/>
    <property type="match status" value="1"/>
</dbReference>
<dbReference type="PROSITE" id="PS50206">
    <property type="entry name" value="RHODANESE_3"/>
    <property type="match status" value="1"/>
</dbReference>
<dbReference type="GO" id="GO:0016787">
    <property type="term" value="F:hydrolase activity"/>
    <property type="evidence" value="ECO:0007669"/>
    <property type="project" value="UniProtKB-KW"/>
</dbReference>
<dbReference type="GeneID" id="40266721"/>
<dbReference type="KEGG" id="nvr:FEJ81_15570"/>
<name>A0A4P8WJP0_9EURY</name>
<dbReference type="SMART" id="SM00849">
    <property type="entry name" value="Lactamase_B"/>
    <property type="match status" value="1"/>
</dbReference>
<dbReference type="SUPFAM" id="SSF52821">
    <property type="entry name" value="Rhodanese/Cell cycle control phosphatase"/>
    <property type="match status" value="1"/>
</dbReference>
<dbReference type="InterPro" id="IPR044528">
    <property type="entry name" value="POD-like_MBL-fold"/>
</dbReference>
<sequence length="394" mass="42048">MTDRSDPANPADDPSSIPPDALAELLRSGDRATVLDVRNRDEFERWHLEGEGIDVVQIPHMKFVQAEATGDVTDLVADLAEPIVAVCGRGEASGHAVGLLRDAGVEARNLAGGMDAWADLYTARELEVDAPATVLQYDRPSSGCLAYLVVSGGEAAVIDPLRAFADRYEADAADRDATIEYAVDTHVHADHVSGVRDLVSRADAEAIVPDGARDRGLAFDATTVANGDEIRIGDVTLTAVATPGHTTESVSLRLEGGDAPLLFTGDTLFLEGVGRPDLELGTEDAAAAARRLYETLQHRILEHPGETTIAPCHYSDAAEPRADGTYTGRLETLRDQLAALSMDEKVFVEHATSDLPPRPANDERIVAVNLGLEEIDEETAFELELGPNNCAVAD</sequence>
<dbReference type="EMBL" id="CP040330">
    <property type="protein sequence ID" value="QCS43699.1"/>
    <property type="molecule type" value="Genomic_DNA"/>
</dbReference>
<keyword evidence="1" id="KW-0479">Metal-binding</keyword>